<feature type="compositionally biased region" description="Basic and acidic residues" evidence="1">
    <location>
        <begin position="64"/>
        <end position="76"/>
    </location>
</feature>
<gene>
    <name evidence="2" type="ORF">GPM918_LOCUS36603</name>
    <name evidence="3" type="ORF">SRO942_LOCUS37346</name>
</gene>
<organism evidence="2 4">
    <name type="scientific">Didymodactylos carnosus</name>
    <dbReference type="NCBI Taxonomy" id="1234261"/>
    <lineage>
        <taxon>Eukaryota</taxon>
        <taxon>Metazoa</taxon>
        <taxon>Spiralia</taxon>
        <taxon>Gnathifera</taxon>
        <taxon>Rotifera</taxon>
        <taxon>Eurotatoria</taxon>
        <taxon>Bdelloidea</taxon>
        <taxon>Philodinida</taxon>
        <taxon>Philodinidae</taxon>
        <taxon>Didymodactylos</taxon>
    </lineage>
</organism>
<protein>
    <submittedName>
        <fullName evidence="2">Uncharacterized protein</fullName>
    </submittedName>
</protein>
<keyword evidence="4" id="KW-1185">Reference proteome</keyword>
<evidence type="ECO:0000313" key="2">
    <source>
        <dbReference type="EMBL" id="CAF1499186.1"/>
    </source>
</evidence>
<evidence type="ECO:0000313" key="4">
    <source>
        <dbReference type="Proteomes" id="UP000663829"/>
    </source>
</evidence>
<dbReference type="AlphaFoldDB" id="A0A815T9Z6"/>
<feature type="compositionally biased region" description="Basic and acidic residues" evidence="1">
    <location>
        <begin position="95"/>
        <end position="107"/>
    </location>
</feature>
<feature type="region of interest" description="Disordered" evidence="1">
    <location>
        <begin position="49"/>
        <end position="107"/>
    </location>
</feature>
<accession>A0A815T9Z6</accession>
<dbReference type="EMBL" id="CAJOBC010087799">
    <property type="protein sequence ID" value="CAF4361125.1"/>
    <property type="molecule type" value="Genomic_DNA"/>
</dbReference>
<dbReference type="Proteomes" id="UP000681722">
    <property type="component" value="Unassembled WGS sequence"/>
</dbReference>
<evidence type="ECO:0000256" key="1">
    <source>
        <dbReference type="SAM" id="MobiDB-lite"/>
    </source>
</evidence>
<name>A0A815T9Z6_9BILA</name>
<proteinExistence type="predicted"/>
<dbReference type="EMBL" id="CAJNOQ010022287">
    <property type="protein sequence ID" value="CAF1499186.1"/>
    <property type="molecule type" value="Genomic_DNA"/>
</dbReference>
<reference evidence="2" key="1">
    <citation type="submission" date="2021-02" db="EMBL/GenBank/DDBJ databases">
        <authorList>
            <person name="Nowell W R."/>
        </authorList>
    </citation>
    <scope>NUCLEOTIDE SEQUENCE</scope>
</reference>
<comment type="caution">
    <text evidence="2">The sequence shown here is derived from an EMBL/GenBank/DDBJ whole genome shotgun (WGS) entry which is preliminary data.</text>
</comment>
<dbReference type="Proteomes" id="UP000663829">
    <property type="component" value="Unassembled WGS sequence"/>
</dbReference>
<evidence type="ECO:0000313" key="3">
    <source>
        <dbReference type="EMBL" id="CAF4361125.1"/>
    </source>
</evidence>
<sequence>FNPKLINFGDDEGDKKREKGNWGGNPNPIPEMSYYLIYKLINQLLKNEFPDKGCPKQSQARQAADAKSHQQRRQMETPEQSQTRRAAAAEGQRLVQERRSHQSREEAIHFKENRVVAHNCGPMNEICQLCRSRNFKAERP</sequence>
<feature type="non-terminal residue" evidence="2">
    <location>
        <position position="1"/>
    </location>
</feature>
<feature type="region of interest" description="Disordered" evidence="1">
    <location>
        <begin position="1"/>
        <end position="29"/>
    </location>
</feature>